<gene>
    <name evidence="10" type="ORF">VTK73DRAFT_306</name>
</gene>
<evidence type="ECO:0000256" key="2">
    <source>
        <dbReference type="ARBA" id="ARBA00006727"/>
    </source>
</evidence>
<evidence type="ECO:0000313" key="11">
    <source>
        <dbReference type="Proteomes" id="UP001586593"/>
    </source>
</evidence>
<evidence type="ECO:0000256" key="7">
    <source>
        <dbReference type="SAM" id="MobiDB-lite"/>
    </source>
</evidence>
<dbReference type="InterPro" id="IPR011701">
    <property type="entry name" value="MFS"/>
</dbReference>
<evidence type="ECO:0000256" key="6">
    <source>
        <dbReference type="ARBA" id="ARBA00023136"/>
    </source>
</evidence>
<keyword evidence="6 8" id="KW-0472">Membrane</keyword>
<feature type="transmembrane region" description="Helical" evidence="8">
    <location>
        <begin position="154"/>
        <end position="180"/>
    </location>
</feature>
<proteinExistence type="inferred from homology"/>
<feature type="transmembrane region" description="Helical" evidence="8">
    <location>
        <begin position="302"/>
        <end position="320"/>
    </location>
</feature>
<feature type="transmembrane region" description="Helical" evidence="8">
    <location>
        <begin position="327"/>
        <end position="348"/>
    </location>
</feature>
<evidence type="ECO:0000256" key="8">
    <source>
        <dbReference type="SAM" id="Phobius"/>
    </source>
</evidence>
<name>A0ABR3XFM8_9PEZI</name>
<dbReference type="InterPro" id="IPR020846">
    <property type="entry name" value="MFS_dom"/>
</dbReference>
<sequence>MYPKEGPVSQSHSGGLGPLEQIAEPDKEQRYRQEQDLDSVEEGTLPDVDGAPPDGGRKAWLVVLGAWCVSFCSYGWINSVGTFQEYYQSGPLKDYSVSTISWIPSLQIFFMSVLGPAIGHIYDRYGMRLLVLVGSLMHVLGLMMASVSTQYYQFLLSQGVCSAIGVAVVFLSAVSAVAGWFHRRRGLAFGVLSTGSSLGGVVFPIMLSRMIGSVGYGWAMRTSAFLILALLVVANLTLRSRQTPMRRSSVHKGNMWRPFREAPFVLLLGGLFLVPFGLYLPINYLPVASIGAGMSKELSQNLVAFYNAASLVGRFSSGFLSDKAGRFNVFVSACFISGILILAMWIPAHTNSVAIAFSVMFGVFSGAYISLMAALVAQISPLEEVGYRNGLTFLFSSVGGLTTSPIAGAILQTSGGWTGLKVFAGVFMLAGTTLILAARVARVGWRVGVVF</sequence>
<evidence type="ECO:0000259" key="9">
    <source>
        <dbReference type="PROSITE" id="PS50850"/>
    </source>
</evidence>
<evidence type="ECO:0000256" key="5">
    <source>
        <dbReference type="ARBA" id="ARBA00022989"/>
    </source>
</evidence>
<accession>A0ABR3XFM8</accession>
<dbReference type="Proteomes" id="UP001586593">
    <property type="component" value="Unassembled WGS sequence"/>
</dbReference>
<comment type="subcellular location">
    <subcellularLocation>
        <location evidence="1">Membrane</location>
        <topology evidence="1">Multi-pass membrane protein</topology>
    </subcellularLocation>
</comment>
<feature type="transmembrane region" description="Helical" evidence="8">
    <location>
        <begin position="259"/>
        <end position="282"/>
    </location>
</feature>
<feature type="compositionally biased region" description="Basic and acidic residues" evidence="7">
    <location>
        <begin position="24"/>
        <end position="35"/>
    </location>
</feature>
<evidence type="ECO:0000256" key="3">
    <source>
        <dbReference type="ARBA" id="ARBA00022448"/>
    </source>
</evidence>
<evidence type="ECO:0000313" key="10">
    <source>
        <dbReference type="EMBL" id="KAL1874429.1"/>
    </source>
</evidence>
<dbReference type="InterPro" id="IPR050327">
    <property type="entry name" value="Proton-linked_MCT"/>
</dbReference>
<dbReference type="Gene3D" id="1.20.1250.20">
    <property type="entry name" value="MFS general substrate transporter like domains"/>
    <property type="match status" value="2"/>
</dbReference>
<feature type="transmembrane region" description="Helical" evidence="8">
    <location>
        <begin position="417"/>
        <end position="438"/>
    </location>
</feature>
<evidence type="ECO:0000256" key="1">
    <source>
        <dbReference type="ARBA" id="ARBA00004141"/>
    </source>
</evidence>
<dbReference type="PANTHER" id="PTHR11360:SF224">
    <property type="entry name" value="MAJOR FACILITATOR SUPERFAMILY (MFS) PROFILE DOMAIN-CONTAINING PROTEIN-RELATED"/>
    <property type="match status" value="1"/>
</dbReference>
<keyword evidence="3" id="KW-0813">Transport</keyword>
<dbReference type="Pfam" id="PF07690">
    <property type="entry name" value="MFS_1"/>
    <property type="match status" value="1"/>
</dbReference>
<dbReference type="CDD" id="cd17352">
    <property type="entry name" value="MFS_MCT_SLC16"/>
    <property type="match status" value="1"/>
</dbReference>
<keyword evidence="5 8" id="KW-1133">Transmembrane helix</keyword>
<dbReference type="SUPFAM" id="SSF103473">
    <property type="entry name" value="MFS general substrate transporter"/>
    <property type="match status" value="1"/>
</dbReference>
<evidence type="ECO:0000256" key="4">
    <source>
        <dbReference type="ARBA" id="ARBA00022692"/>
    </source>
</evidence>
<reference evidence="10 11" key="1">
    <citation type="journal article" date="2024" name="Commun. Biol.">
        <title>Comparative genomic analysis of thermophilic fungi reveals convergent evolutionary adaptations and gene losses.</title>
        <authorList>
            <person name="Steindorff A.S."/>
            <person name="Aguilar-Pontes M.V."/>
            <person name="Robinson A.J."/>
            <person name="Andreopoulos B."/>
            <person name="LaButti K."/>
            <person name="Kuo A."/>
            <person name="Mondo S."/>
            <person name="Riley R."/>
            <person name="Otillar R."/>
            <person name="Haridas S."/>
            <person name="Lipzen A."/>
            <person name="Grimwood J."/>
            <person name="Schmutz J."/>
            <person name="Clum A."/>
            <person name="Reid I.D."/>
            <person name="Moisan M.C."/>
            <person name="Butler G."/>
            <person name="Nguyen T.T.M."/>
            <person name="Dewar K."/>
            <person name="Conant G."/>
            <person name="Drula E."/>
            <person name="Henrissat B."/>
            <person name="Hansel C."/>
            <person name="Singer S."/>
            <person name="Hutchinson M.I."/>
            <person name="de Vries R.P."/>
            <person name="Natvig D.O."/>
            <person name="Powell A.J."/>
            <person name="Tsang A."/>
            <person name="Grigoriev I.V."/>
        </authorList>
    </citation>
    <scope>NUCLEOTIDE SEQUENCE [LARGE SCALE GENOMIC DNA]</scope>
    <source>
        <strain evidence="10 11">ATCC 24622</strain>
    </source>
</reference>
<feature type="transmembrane region" description="Helical" evidence="8">
    <location>
        <begin position="187"/>
        <end position="206"/>
    </location>
</feature>
<keyword evidence="4 8" id="KW-0812">Transmembrane</keyword>
<organism evidence="10 11">
    <name type="scientific">Phialemonium thermophilum</name>
    <dbReference type="NCBI Taxonomy" id="223376"/>
    <lineage>
        <taxon>Eukaryota</taxon>
        <taxon>Fungi</taxon>
        <taxon>Dikarya</taxon>
        <taxon>Ascomycota</taxon>
        <taxon>Pezizomycotina</taxon>
        <taxon>Sordariomycetes</taxon>
        <taxon>Sordariomycetidae</taxon>
        <taxon>Cephalothecales</taxon>
        <taxon>Cephalothecaceae</taxon>
        <taxon>Phialemonium</taxon>
    </lineage>
</organism>
<comment type="similarity">
    <text evidence="2">Belongs to the major facilitator superfamily. Monocarboxylate porter (TC 2.A.1.13) family.</text>
</comment>
<feature type="domain" description="Major facilitator superfamily (MFS) profile" evidence="9">
    <location>
        <begin position="58"/>
        <end position="442"/>
    </location>
</feature>
<dbReference type="PANTHER" id="PTHR11360">
    <property type="entry name" value="MONOCARBOXYLATE TRANSPORTER"/>
    <property type="match status" value="1"/>
</dbReference>
<feature type="transmembrane region" description="Helical" evidence="8">
    <location>
        <begin position="97"/>
        <end position="117"/>
    </location>
</feature>
<dbReference type="EMBL" id="JAZHXJ010000104">
    <property type="protein sequence ID" value="KAL1874429.1"/>
    <property type="molecule type" value="Genomic_DNA"/>
</dbReference>
<dbReference type="InterPro" id="IPR036259">
    <property type="entry name" value="MFS_trans_sf"/>
</dbReference>
<feature type="transmembrane region" description="Helical" evidence="8">
    <location>
        <begin position="59"/>
        <end position="77"/>
    </location>
</feature>
<feature type="transmembrane region" description="Helical" evidence="8">
    <location>
        <begin position="129"/>
        <end position="148"/>
    </location>
</feature>
<feature type="transmembrane region" description="Helical" evidence="8">
    <location>
        <begin position="391"/>
        <end position="411"/>
    </location>
</feature>
<dbReference type="PROSITE" id="PS50850">
    <property type="entry name" value="MFS"/>
    <property type="match status" value="1"/>
</dbReference>
<feature type="transmembrane region" description="Helical" evidence="8">
    <location>
        <begin position="218"/>
        <end position="238"/>
    </location>
</feature>
<keyword evidence="11" id="KW-1185">Reference proteome</keyword>
<feature type="region of interest" description="Disordered" evidence="7">
    <location>
        <begin position="1"/>
        <end position="52"/>
    </location>
</feature>
<feature type="transmembrane region" description="Helical" evidence="8">
    <location>
        <begin position="354"/>
        <end position="379"/>
    </location>
</feature>
<comment type="caution">
    <text evidence="10">The sequence shown here is derived from an EMBL/GenBank/DDBJ whole genome shotgun (WGS) entry which is preliminary data.</text>
</comment>
<protein>
    <recommendedName>
        <fullName evidence="9">Major facilitator superfamily (MFS) profile domain-containing protein</fullName>
    </recommendedName>
</protein>